<dbReference type="InterPro" id="IPR024084">
    <property type="entry name" value="IsoPropMal-DH-like_dom"/>
</dbReference>
<evidence type="ECO:0000256" key="3">
    <source>
        <dbReference type="ARBA" id="ARBA00022723"/>
    </source>
</evidence>
<dbReference type="STRING" id="909626.AQJ91_23570"/>
<comment type="cofactor">
    <cofactor evidence="2">
        <name>Mg(2+)</name>
        <dbReference type="ChEBI" id="CHEBI:18420"/>
    </cofactor>
</comment>
<keyword evidence="4" id="KW-0560">Oxidoreductase</keyword>
<dbReference type="GO" id="GO:0046872">
    <property type="term" value="F:metal ion binding"/>
    <property type="evidence" value="ECO:0007669"/>
    <property type="project" value="UniProtKB-KW"/>
</dbReference>
<protein>
    <recommendedName>
        <fullName evidence="7">Isopropylmalate dehydrogenase-like domain-containing protein</fullName>
    </recommendedName>
</protein>
<evidence type="ECO:0000256" key="6">
    <source>
        <dbReference type="ARBA" id="ARBA00023211"/>
    </source>
</evidence>
<keyword evidence="3" id="KW-0479">Metal-binding</keyword>
<comment type="caution">
    <text evidence="8">The sequence shown here is derived from an EMBL/GenBank/DDBJ whole genome shotgun (WGS) entry which is preliminary data.</text>
</comment>
<keyword evidence="6" id="KW-0464">Manganese</keyword>
<name>A0A117S041_9ACTN</name>
<sequence>MFEPVHGSAPGMAGHGLANPIGAVGSKALMRTHFGLANQATRLRKAIEANTGIGTLTRDVRGTASTEEVTKARYAAYQAAMKTQVEQAMASPFKDRIVFVPYNGFLTCCKATDCLPDVMTWHTLGSPASAPWSPWASGSSVVPGGMPAPPPEGGWQAEGRLRAPASRSGQLVTLKVASLRAVVVVIRSSFSSYA</sequence>
<comment type="cofactor">
    <cofactor evidence="1">
        <name>Mn(2+)</name>
        <dbReference type="ChEBI" id="CHEBI:29035"/>
    </cofactor>
</comment>
<evidence type="ECO:0000256" key="5">
    <source>
        <dbReference type="ARBA" id="ARBA00023027"/>
    </source>
</evidence>
<reference evidence="8 9" key="1">
    <citation type="submission" date="2015-10" db="EMBL/GenBank/DDBJ databases">
        <title>Draft genome sequence of Streptomyces sp. RV15, isolated from a marine sponge.</title>
        <authorList>
            <person name="Ruckert C."/>
            <person name="Abdelmohsen U.R."/>
            <person name="Winkler A."/>
            <person name="Hentschel U."/>
            <person name="Kalinowski J."/>
            <person name="Kampfer P."/>
            <person name="Glaeser S."/>
        </authorList>
    </citation>
    <scope>NUCLEOTIDE SEQUENCE [LARGE SCALE GENOMIC DNA]</scope>
    <source>
        <strain evidence="8 9">RV15</strain>
    </source>
</reference>
<evidence type="ECO:0000313" key="8">
    <source>
        <dbReference type="EMBL" id="KUO18842.1"/>
    </source>
</evidence>
<dbReference type="SUPFAM" id="SSF53659">
    <property type="entry name" value="Isocitrate/Isopropylmalate dehydrogenase-like"/>
    <property type="match status" value="1"/>
</dbReference>
<dbReference type="RefSeq" id="WP_067025238.1">
    <property type="nucleotide sequence ID" value="NZ_KQ949089.1"/>
</dbReference>
<evidence type="ECO:0000256" key="1">
    <source>
        <dbReference type="ARBA" id="ARBA00001936"/>
    </source>
</evidence>
<dbReference type="Gene3D" id="3.40.718.10">
    <property type="entry name" value="Isopropylmalate Dehydrogenase"/>
    <property type="match status" value="1"/>
</dbReference>
<dbReference type="PANTHER" id="PTHR43275:SF1">
    <property type="entry name" value="D-MALATE DEHYDROGENASE [DECARBOXYLATING]"/>
    <property type="match status" value="1"/>
</dbReference>
<evidence type="ECO:0000259" key="7">
    <source>
        <dbReference type="Pfam" id="PF00180"/>
    </source>
</evidence>
<evidence type="ECO:0000313" key="9">
    <source>
        <dbReference type="Proteomes" id="UP000053260"/>
    </source>
</evidence>
<feature type="domain" description="Isopropylmalate dehydrogenase-like" evidence="7">
    <location>
        <begin position="1"/>
        <end position="71"/>
    </location>
</feature>
<dbReference type="AlphaFoldDB" id="A0A117S041"/>
<dbReference type="GO" id="GO:0016491">
    <property type="term" value="F:oxidoreductase activity"/>
    <property type="evidence" value="ECO:0007669"/>
    <property type="project" value="UniProtKB-KW"/>
</dbReference>
<evidence type="ECO:0000256" key="2">
    <source>
        <dbReference type="ARBA" id="ARBA00001946"/>
    </source>
</evidence>
<organism evidence="8 9">
    <name type="scientific">Streptomyces dysideae</name>
    <dbReference type="NCBI Taxonomy" id="909626"/>
    <lineage>
        <taxon>Bacteria</taxon>
        <taxon>Bacillati</taxon>
        <taxon>Actinomycetota</taxon>
        <taxon>Actinomycetes</taxon>
        <taxon>Kitasatosporales</taxon>
        <taxon>Streptomycetaceae</taxon>
        <taxon>Streptomyces</taxon>
    </lineage>
</organism>
<proteinExistence type="predicted"/>
<evidence type="ECO:0000256" key="4">
    <source>
        <dbReference type="ARBA" id="ARBA00023002"/>
    </source>
</evidence>
<gene>
    <name evidence="8" type="ORF">AQJ91_23570</name>
</gene>
<dbReference type="Proteomes" id="UP000053260">
    <property type="component" value="Unassembled WGS sequence"/>
</dbReference>
<dbReference type="PANTHER" id="PTHR43275">
    <property type="entry name" value="D-MALATE DEHYDROGENASE [DECARBOXYLATING]"/>
    <property type="match status" value="1"/>
</dbReference>
<dbReference type="Pfam" id="PF00180">
    <property type="entry name" value="Iso_dh"/>
    <property type="match status" value="1"/>
</dbReference>
<dbReference type="EMBL" id="LMXB01000058">
    <property type="protein sequence ID" value="KUO18842.1"/>
    <property type="molecule type" value="Genomic_DNA"/>
</dbReference>
<dbReference type="InterPro" id="IPR050501">
    <property type="entry name" value="ICDH/IPMDH"/>
</dbReference>
<accession>A0A117S041</accession>
<keyword evidence="9" id="KW-1185">Reference proteome</keyword>
<keyword evidence="5" id="KW-0520">NAD</keyword>